<comment type="caution">
    <text evidence="4">The sequence shown here is derived from an EMBL/GenBank/DDBJ whole genome shotgun (WGS) entry which is preliminary data.</text>
</comment>
<feature type="domain" description="Potassium channel" evidence="3">
    <location>
        <begin position="253"/>
        <end position="327"/>
    </location>
</feature>
<dbReference type="GO" id="GO:0016020">
    <property type="term" value="C:membrane"/>
    <property type="evidence" value="ECO:0007669"/>
    <property type="project" value="InterPro"/>
</dbReference>
<feature type="region of interest" description="Disordered" evidence="1">
    <location>
        <begin position="473"/>
        <end position="503"/>
    </location>
</feature>
<dbReference type="AlphaFoldDB" id="A0AAU9JWP5"/>
<accession>A0AAU9JWP5</accession>
<dbReference type="EMBL" id="CAJZBQ010000052">
    <property type="protein sequence ID" value="CAG9330796.1"/>
    <property type="molecule type" value="Genomic_DNA"/>
</dbReference>
<feature type="compositionally biased region" description="Polar residues" evidence="1">
    <location>
        <begin position="474"/>
        <end position="503"/>
    </location>
</feature>
<feature type="transmembrane region" description="Helical" evidence="2">
    <location>
        <begin position="306"/>
        <end position="326"/>
    </location>
</feature>
<feature type="compositionally biased region" description="Basic and acidic residues" evidence="1">
    <location>
        <begin position="22"/>
        <end position="31"/>
    </location>
</feature>
<keyword evidence="2" id="KW-0812">Transmembrane</keyword>
<evidence type="ECO:0000256" key="1">
    <source>
        <dbReference type="SAM" id="MobiDB-lite"/>
    </source>
</evidence>
<keyword evidence="2" id="KW-1133">Transmembrane helix</keyword>
<reference evidence="4" key="1">
    <citation type="submission" date="2021-09" db="EMBL/GenBank/DDBJ databases">
        <authorList>
            <consortium name="AG Swart"/>
            <person name="Singh M."/>
            <person name="Singh A."/>
            <person name="Seah K."/>
            <person name="Emmerich C."/>
        </authorList>
    </citation>
    <scope>NUCLEOTIDE SEQUENCE</scope>
    <source>
        <strain evidence="4">ATCC30299</strain>
    </source>
</reference>
<feature type="region of interest" description="Disordered" evidence="1">
    <location>
        <begin position="521"/>
        <end position="569"/>
    </location>
</feature>
<feature type="region of interest" description="Disordered" evidence="1">
    <location>
        <begin position="8"/>
        <end position="31"/>
    </location>
</feature>
<keyword evidence="5" id="KW-1185">Reference proteome</keyword>
<sequence length="569" mass="65823">MQIRILEEENPEIKRSNTRRGAISDEKPSEVSPKHQLFQSRSISIKVEPLPSELSITLPDENLIHLKKKQKVISALSAFLAVMIMLFSYISAETYFSNNYSLTSQVNSYRFIIMISSFIQDALIFFYYSNHLEIKKAYKEVCKSTTIFQDPHTKKQIILELLISVPFIPPFIQWNTRFHQLNTYTTLSIDDVIFSYSFFRFTHIIKFLYEIIPYNSPKAKFYCSLQNTKFTISFTLKCINHAAQFWSILIVSCLITFLFGTLLRTYEQGVPNTMFEYFWNSLWTICITETTVGYGDYVPLSHIGRLISVISAVYGLFMYSMIIITVNDKVRLDDREIVIYKKMKYKHKIAKFLRPISTKVIQKWWRLMLSRIKGKVSFQEVASFHIELKHFKYRKAILHSQASSSLEDQLGDVAKTAYSKLTMMRNYLIHARNYQQMGGKFVASQYSNLHKIRSFRDKLEKMTNIDSSLKKNRTTTYIPRSSRVSFASSGEATPKTPKTTLSKAQMKMQGELAVKKMLQTRMDSHGSRTSFSYVSNSASRRSSNLSVSHSSRRSSASPGVESGPESMYN</sequence>
<feature type="compositionally biased region" description="Low complexity" evidence="1">
    <location>
        <begin position="530"/>
        <end position="557"/>
    </location>
</feature>
<feature type="transmembrane region" description="Helical" evidence="2">
    <location>
        <begin position="245"/>
        <end position="266"/>
    </location>
</feature>
<evidence type="ECO:0000313" key="4">
    <source>
        <dbReference type="EMBL" id="CAG9330796.1"/>
    </source>
</evidence>
<dbReference type="InterPro" id="IPR013099">
    <property type="entry name" value="K_chnl_dom"/>
</dbReference>
<dbReference type="Gene3D" id="1.10.287.70">
    <property type="match status" value="1"/>
</dbReference>
<dbReference type="Pfam" id="PF07885">
    <property type="entry name" value="Ion_trans_2"/>
    <property type="match status" value="1"/>
</dbReference>
<organism evidence="4 5">
    <name type="scientific">Blepharisma stoltei</name>
    <dbReference type="NCBI Taxonomy" id="1481888"/>
    <lineage>
        <taxon>Eukaryota</taxon>
        <taxon>Sar</taxon>
        <taxon>Alveolata</taxon>
        <taxon>Ciliophora</taxon>
        <taxon>Postciliodesmatophora</taxon>
        <taxon>Heterotrichea</taxon>
        <taxon>Heterotrichida</taxon>
        <taxon>Blepharismidae</taxon>
        <taxon>Blepharisma</taxon>
    </lineage>
</organism>
<evidence type="ECO:0000313" key="5">
    <source>
        <dbReference type="Proteomes" id="UP001162131"/>
    </source>
</evidence>
<dbReference type="InterPro" id="IPR015449">
    <property type="entry name" value="K_chnl_Ca-activ_SK"/>
</dbReference>
<evidence type="ECO:0000256" key="2">
    <source>
        <dbReference type="SAM" id="Phobius"/>
    </source>
</evidence>
<protein>
    <recommendedName>
        <fullName evidence="3">Potassium channel domain-containing protein</fullName>
    </recommendedName>
</protein>
<feature type="transmembrane region" description="Helical" evidence="2">
    <location>
        <begin position="72"/>
        <end position="91"/>
    </location>
</feature>
<dbReference type="Proteomes" id="UP001162131">
    <property type="component" value="Unassembled WGS sequence"/>
</dbReference>
<evidence type="ECO:0000259" key="3">
    <source>
        <dbReference type="Pfam" id="PF07885"/>
    </source>
</evidence>
<feature type="transmembrane region" description="Helical" evidence="2">
    <location>
        <begin position="111"/>
        <end position="129"/>
    </location>
</feature>
<proteinExistence type="predicted"/>
<dbReference type="PANTHER" id="PTHR10153">
    <property type="entry name" value="SMALL CONDUCTANCE CALCIUM-ACTIVATED POTASSIUM CHANNEL"/>
    <property type="match status" value="1"/>
</dbReference>
<keyword evidence="2" id="KW-0472">Membrane</keyword>
<dbReference type="SUPFAM" id="SSF81324">
    <property type="entry name" value="Voltage-gated potassium channels"/>
    <property type="match status" value="1"/>
</dbReference>
<name>A0AAU9JWP5_9CILI</name>
<gene>
    <name evidence="4" type="ORF">BSTOLATCC_MIC52210</name>
</gene>
<dbReference type="GO" id="GO:0016286">
    <property type="term" value="F:small conductance calcium-activated potassium channel activity"/>
    <property type="evidence" value="ECO:0007669"/>
    <property type="project" value="InterPro"/>
</dbReference>